<keyword evidence="5" id="KW-1185">Reference proteome</keyword>
<protein>
    <recommendedName>
        <fullName evidence="2">Succinate dehydrogenase assembly factor 4, mitochondrial</fullName>
    </recommendedName>
</protein>
<dbReference type="PANTHER" id="PTHR28524:SF3">
    <property type="entry name" value="SUCCINATE DEHYDROGENASE ASSEMBLY FACTOR 4, MITOCHONDRIAL"/>
    <property type="match status" value="1"/>
</dbReference>
<proteinExistence type="inferred from homology"/>
<feature type="compositionally biased region" description="Basic and acidic residues" evidence="3">
    <location>
        <begin position="90"/>
        <end position="103"/>
    </location>
</feature>
<evidence type="ECO:0000256" key="3">
    <source>
        <dbReference type="SAM" id="MobiDB-lite"/>
    </source>
</evidence>
<dbReference type="AlphaFoldDB" id="A0AAD9MM10"/>
<dbReference type="EMBL" id="JASFZW010000011">
    <property type="protein sequence ID" value="KAK2076186.1"/>
    <property type="molecule type" value="Genomic_DNA"/>
</dbReference>
<feature type="compositionally biased region" description="Acidic residues" evidence="3">
    <location>
        <begin position="55"/>
        <end position="72"/>
    </location>
</feature>
<dbReference type="PANTHER" id="PTHR28524">
    <property type="entry name" value="SUCCINATE DEHYDROGENASE ASSEMBLY FACTOR 4, MITOCHONDRIAL"/>
    <property type="match status" value="1"/>
</dbReference>
<comment type="similarity">
    <text evidence="1">Belongs to the SDHAF4 family.</text>
</comment>
<evidence type="ECO:0000256" key="2">
    <source>
        <dbReference type="ARBA" id="ARBA00022170"/>
    </source>
</evidence>
<dbReference type="Proteomes" id="UP001255856">
    <property type="component" value="Unassembled WGS sequence"/>
</dbReference>
<name>A0AAD9MM10_PROWI</name>
<dbReference type="Pfam" id="PF07896">
    <property type="entry name" value="DUF1674"/>
    <property type="match status" value="1"/>
</dbReference>
<reference evidence="4" key="1">
    <citation type="submission" date="2021-01" db="EMBL/GenBank/DDBJ databases">
        <authorList>
            <person name="Eckstrom K.M.E."/>
        </authorList>
    </citation>
    <scope>NUCLEOTIDE SEQUENCE</scope>
    <source>
        <strain evidence="4">UVCC 0001</strain>
    </source>
</reference>
<dbReference type="GO" id="GO:0034553">
    <property type="term" value="P:mitochondrial respiratory chain complex II assembly"/>
    <property type="evidence" value="ECO:0007669"/>
    <property type="project" value="TreeGrafter"/>
</dbReference>
<evidence type="ECO:0000313" key="4">
    <source>
        <dbReference type="EMBL" id="KAK2076186.1"/>
    </source>
</evidence>
<dbReference type="InterPro" id="IPR012875">
    <property type="entry name" value="SDHF4"/>
</dbReference>
<feature type="region of interest" description="Disordered" evidence="3">
    <location>
        <begin position="45"/>
        <end position="103"/>
    </location>
</feature>
<dbReference type="GO" id="GO:0005739">
    <property type="term" value="C:mitochondrion"/>
    <property type="evidence" value="ECO:0007669"/>
    <property type="project" value="TreeGrafter"/>
</dbReference>
<gene>
    <name evidence="4" type="ORF">QBZ16_001118</name>
</gene>
<evidence type="ECO:0000313" key="5">
    <source>
        <dbReference type="Proteomes" id="UP001255856"/>
    </source>
</evidence>
<evidence type="ECO:0000256" key="1">
    <source>
        <dbReference type="ARBA" id="ARBA00005701"/>
    </source>
</evidence>
<accession>A0AAD9MM10</accession>
<comment type="caution">
    <text evidence="4">The sequence shown here is derived from an EMBL/GenBank/DDBJ whole genome shotgun (WGS) entry which is preliminary data.</text>
</comment>
<organism evidence="4 5">
    <name type="scientific">Prototheca wickerhamii</name>
    <dbReference type="NCBI Taxonomy" id="3111"/>
    <lineage>
        <taxon>Eukaryota</taxon>
        <taxon>Viridiplantae</taxon>
        <taxon>Chlorophyta</taxon>
        <taxon>core chlorophytes</taxon>
        <taxon>Trebouxiophyceae</taxon>
        <taxon>Chlorellales</taxon>
        <taxon>Chlorellaceae</taxon>
        <taxon>Prototheca</taxon>
    </lineage>
</organism>
<sequence length="103" mass="11166">MAAQCHALPAASASLMARAGYASTSGNDQETLDPFTEKLQRKTEEELRHLVQGGPDEEVEEAEETASSEDPDDKQGTGEYGGPKGPEPTRFGDWEKGGRCYDF</sequence>